<keyword evidence="2" id="KW-1185">Reference proteome</keyword>
<dbReference type="EMBL" id="BAAADM010000032">
    <property type="protein sequence ID" value="GAA0437769.1"/>
    <property type="molecule type" value="Genomic_DNA"/>
</dbReference>
<evidence type="ECO:0000313" key="1">
    <source>
        <dbReference type="EMBL" id="GAA0437769.1"/>
    </source>
</evidence>
<comment type="caution">
    <text evidence="1">The sequence shown here is derived from an EMBL/GenBank/DDBJ whole genome shotgun (WGS) entry which is preliminary data.</text>
</comment>
<gene>
    <name evidence="1" type="ORF">GCM10008983_13390</name>
</gene>
<reference evidence="1 2" key="1">
    <citation type="journal article" date="2019" name="Int. J. Syst. Evol. Microbiol.">
        <title>The Global Catalogue of Microorganisms (GCM) 10K type strain sequencing project: providing services to taxonomists for standard genome sequencing and annotation.</title>
        <authorList>
            <consortium name="The Broad Institute Genomics Platform"/>
            <consortium name="The Broad Institute Genome Sequencing Center for Infectious Disease"/>
            <person name="Wu L."/>
            <person name="Ma J."/>
        </authorList>
    </citation>
    <scope>NUCLEOTIDE SEQUENCE [LARGE SCALE GENOMIC DNA]</scope>
    <source>
        <strain evidence="1 2">JCM 12149</strain>
    </source>
</reference>
<evidence type="ECO:0000313" key="2">
    <source>
        <dbReference type="Proteomes" id="UP001501459"/>
    </source>
</evidence>
<dbReference type="Proteomes" id="UP001501459">
    <property type="component" value="Unassembled WGS sequence"/>
</dbReference>
<dbReference type="PROSITE" id="PS51257">
    <property type="entry name" value="PROKAR_LIPOPROTEIN"/>
    <property type="match status" value="1"/>
</dbReference>
<evidence type="ECO:0008006" key="3">
    <source>
        <dbReference type="Google" id="ProtNLM"/>
    </source>
</evidence>
<proteinExistence type="predicted"/>
<name>A0ABN0Z8K7_9BACI</name>
<protein>
    <recommendedName>
        <fullName evidence="3">Lipoprotein</fullName>
    </recommendedName>
</protein>
<accession>A0ABN0Z8K7</accession>
<sequence length="47" mass="5240">MKKIFFVKILSVGALLIGCDGDNIDELQEGIIAYTDKKDSEQRHGDD</sequence>
<dbReference type="RefSeq" id="WP_343751962.1">
    <property type="nucleotide sequence ID" value="NZ_BAAADM010000032.1"/>
</dbReference>
<organism evidence="1 2">
    <name type="scientific">Lentibacillus halophilus</name>
    <dbReference type="NCBI Taxonomy" id="295065"/>
    <lineage>
        <taxon>Bacteria</taxon>
        <taxon>Bacillati</taxon>
        <taxon>Bacillota</taxon>
        <taxon>Bacilli</taxon>
        <taxon>Bacillales</taxon>
        <taxon>Bacillaceae</taxon>
        <taxon>Lentibacillus</taxon>
    </lineage>
</organism>